<organism evidence="5 6">
    <name type="scientific">Nannochloropsis gaditana</name>
    <dbReference type="NCBI Taxonomy" id="72520"/>
    <lineage>
        <taxon>Eukaryota</taxon>
        <taxon>Sar</taxon>
        <taxon>Stramenopiles</taxon>
        <taxon>Ochrophyta</taxon>
        <taxon>Eustigmatophyceae</taxon>
        <taxon>Eustigmatales</taxon>
        <taxon>Monodopsidaceae</taxon>
        <taxon>Nannochloropsis</taxon>
    </lineage>
</organism>
<dbReference type="PANTHER" id="PTHR48102:SF3">
    <property type="entry name" value="ATP-DEPENDENT PROTEASE ATPASE SUBUNIT HSLU"/>
    <property type="match status" value="1"/>
</dbReference>
<dbReference type="Gene3D" id="1.10.8.60">
    <property type="match status" value="1"/>
</dbReference>
<name>W7TZT7_9STRA</name>
<dbReference type="AlphaFoldDB" id="W7TZT7"/>
<dbReference type="Gene3D" id="3.40.50.300">
    <property type="entry name" value="P-loop containing nucleotide triphosphate hydrolases"/>
    <property type="match status" value="1"/>
</dbReference>
<dbReference type="InterPro" id="IPR019489">
    <property type="entry name" value="Clp_ATPase_C"/>
</dbReference>
<dbReference type="Pfam" id="PF07724">
    <property type="entry name" value="AAA_2"/>
    <property type="match status" value="1"/>
</dbReference>
<evidence type="ECO:0000259" key="4">
    <source>
        <dbReference type="SMART" id="SM01086"/>
    </source>
</evidence>
<protein>
    <submittedName>
        <fullName evidence="5">Atp-dependent protease atp-binding subunit</fullName>
    </submittedName>
</protein>
<feature type="compositionally biased region" description="Low complexity" evidence="3">
    <location>
        <begin position="36"/>
        <end position="47"/>
    </location>
</feature>
<feature type="domain" description="Clp ATPase C-terminal" evidence="4">
    <location>
        <begin position="111"/>
        <end position="207"/>
    </location>
</feature>
<evidence type="ECO:0000256" key="3">
    <source>
        <dbReference type="SAM" id="MobiDB-lite"/>
    </source>
</evidence>
<keyword evidence="2 5" id="KW-0067">ATP-binding</keyword>
<accession>W7TZT7</accession>
<dbReference type="InterPro" id="IPR003959">
    <property type="entry name" value="ATPase_AAA_core"/>
</dbReference>
<feature type="non-terminal residue" evidence="5">
    <location>
        <position position="1"/>
    </location>
</feature>
<dbReference type="OrthoDB" id="1721884at2759"/>
<dbReference type="GO" id="GO:0009376">
    <property type="term" value="C:HslUV protease complex"/>
    <property type="evidence" value="ECO:0007669"/>
    <property type="project" value="TreeGrafter"/>
</dbReference>
<dbReference type="InterPro" id="IPR050052">
    <property type="entry name" value="ATP-dep_Clp_protease_ClpX"/>
</dbReference>
<dbReference type="Proteomes" id="UP000019335">
    <property type="component" value="Chromosome 3"/>
</dbReference>
<dbReference type="GO" id="GO:0005524">
    <property type="term" value="F:ATP binding"/>
    <property type="evidence" value="ECO:0007669"/>
    <property type="project" value="UniProtKB-KW"/>
</dbReference>
<dbReference type="SMART" id="SM01086">
    <property type="entry name" value="ClpB_D2-small"/>
    <property type="match status" value="1"/>
</dbReference>
<keyword evidence="6" id="KW-1185">Reference proteome</keyword>
<keyword evidence="1" id="KW-0547">Nucleotide-binding</keyword>
<proteinExistence type="predicted"/>
<dbReference type="GO" id="GO:0016887">
    <property type="term" value="F:ATP hydrolysis activity"/>
    <property type="evidence" value="ECO:0007669"/>
    <property type="project" value="InterPro"/>
</dbReference>
<keyword evidence="5" id="KW-0378">Hydrolase</keyword>
<evidence type="ECO:0000313" key="6">
    <source>
        <dbReference type="Proteomes" id="UP000019335"/>
    </source>
</evidence>
<feature type="region of interest" description="Disordered" evidence="3">
    <location>
        <begin position="30"/>
        <end position="51"/>
    </location>
</feature>
<dbReference type="GO" id="GO:0051603">
    <property type="term" value="P:proteolysis involved in protein catabolic process"/>
    <property type="evidence" value="ECO:0007669"/>
    <property type="project" value="TreeGrafter"/>
</dbReference>
<evidence type="ECO:0000313" key="5">
    <source>
        <dbReference type="EMBL" id="EWM28983.1"/>
    </source>
</evidence>
<dbReference type="GO" id="GO:0008233">
    <property type="term" value="F:peptidase activity"/>
    <property type="evidence" value="ECO:0007669"/>
    <property type="project" value="UniProtKB-KW"/>
</dbReference>
<evidence type="ECO:0000256" key="2">
    <source>
        <dbReference type="ARBA" id="ARBA00022840"/>
    </source>
</evidence>
<gene>
    <name evidence="5" type="ORF">Naga_100501g1</name>
</gene>
<reference evidence="5 6" key="1">
    <citation type="journal article" date="2014" name="Mol. Plant">
        <title>Chromosome Scale Genome Assembly and Transcriptome Profiling of Nannochloropsis gaditana in Nitrogen Depletion.</title>
        <authorList>
            <person name="Corteggiani Carpinelli E."/>
            <person name="Telatin A."/>
            <person name="Vitulo N."/>
            <person name="Forcato C."/>
            <person name="D'Angelo M."/>
            <person name="Schiavon R."/>
            <person name="Vezzi A."/>
            <person name="Giacometti G.M."/>
            <person name="Morosinotto T."/>
            <person name="Valle G."/>
        </authorList>
    </citation>
    <scope>NUCLEOTIDE SEQUENCE [LARGE SCALE GENOMIC DNA]</scope>
    <source>
        <strain evidence="5 6">B-31</strain>
    </source>
</reference>
<dbReference type="PANTHER" id="PTHR48102">
    <property type="entry name" value="ATP-DEPENDENT CLP PROTEASE ATP-BINDING SUBUNIT CLPX-LIKE, MITOCHONDRIAL-RELATED"/>
    <property type="match status" value="1"/>
</dbReference>
<sequence length="221" mass="24336">SPPPPPPFLLPCPPRAGIVFIDEIDKLCGSSSDHPSTSVTTGGSSSSNKGEGVQRELLTLVEGCAVPTRYGSIRTDFILFIASGAFHNKSPSDLLPELQGRFPVRVTLQPLKKEDLIQILSTKKFNLLVQTVQLLATEGVEVEFTDCGVEAMAAFAQLINRTQQDVGARRLNTVMHRVLEDLSYAAPRRRGQKVVVDATFVENRLKEFDLTKQDNLSRYIL</sequence>
<keyword evidence="5" id="KW-0645">Protease</keyword>
<dbReference type="EMBL" id="AZIL01000202">
    <property type="protein sequence ID" value="EWM28983.1"/>
    <property type="molecule type" value="Genomic_DNA"/>
</dbReference>
<dbReference type="InterPro" id="IPR027417">
    <property type="entry name" value="P-loop_NTPase"/>
</dbReference>
<comment type="caution">
    <text evidence="5">The sequence shown here is derived from an EMBL/GenBank/DDBJ whole genome shotgun (WGS) entry which is preliminary data.</text>
</comment>
<evidence type="ECO:0000256" key="1">
    <source>
        <dbReference type="ARBA" id="ARBA00022741"/>
    </source>
</evidence>
<dbReference type="SUPFAM" id="SSF52540">
    <property type="entry name" value="P-loop containing nucleoside triphosphate hydrolases"/>
    <property type="match status" value="1"/>
</dbReference>